<keyword evidence="1 5" id="KW-0963">Cytoplasm</keyword>
<dbReference type="AlphaFoldDB" id="A0A2U2RTM7"/>
<keyword evidence="3 5" id="KW-0808">Transferase</keyword>
<protein>
    <recommendedName>
        <fullName evidence="5 6">Xanthine phosphoribosyltransferase</fullName>
        <shortName evidence="5">XPRTase</shortName>
        <ecNumber evidence="5 6">2.4.2.22</ecNumber>
    </recommendedName>
</protein>
<comment type="catalytic activity">
    <reaction evidence="5">
        <text>XMP + diphosphate = xanthine + 5-phospho-alpha-D-ribose 1-diphosphate</text>
        <dbReference type="Rhea" id="RHEA:10800"/>
        <dbReference type="ChEBI" id="CHEBI:17712"/>
        <dbReference type="ChEBI" id="CHEBI:33019"/>
        <dbReference type="ChEBI" id="CHEBI:57464"/>
        <dbReference type="ChEBI" id="CHEBI:58017"/>
        <dbReference type="EC" id="2.4.2.22"/>
    </reaction>
</comment>
<dbReference type="EMBL" id="PHUM01000003">
    <property type="protein sequence ID" value="PWH09221.1"/>
    <property type="molecule type" value="Genomic_DNA"/>
</dbReference>
<dbReference type="UniPathway" id="UPA00602">
    <property type="reaction ID" value="UER00658"/>
</dbReference>
<evidence type="ECO:0000313" key="8">
    <source>
        <dbReference type="EMBL" id="PWH09221.1"/>
    </source>
</evidence>
<dbReference type="Gene3D" id="3.40.50.2020">
    <property type="match status" value="1"/>
</dbReference>
<dbReference type="GO" id="GO:0046110">
    <property type="term" value="P:xanthine metabolic process"/>
    <property type="evidence" value="ECO:0007669"/>
    <property type="project" value="UniProtKB-UniRule"/>
</dbReference>
<comment type="subunit">
    <text evidence="5">Homodimer.</text>
</comment>
<feature type="binding site" evidence="5">
    <location>
        <position position="157"/>
    </location>
    <ligand>
        <name>xanthine</name>
        <dbReference type="ChEBI" id="CHEBI:17712"/>
    </ligand>
</feature>
<dbReference type="NCBIfam" id="TIGR01744">
    <property type="entry name" value="XPRTase"/>
    <property type="match status" value="1"/>
</dbReference>
<name>A0A2U2RTM7_BIFLN</name>
<evidence type="ECO:0000256" key="4">
    <source>
        <dbReference type="ARBA" id="ARBA00022726"/>
    </source>
</evidence>
<dbReference type="NCBIfam" id="NF006671">
    <property type="entry name" value="PRK09219.1"/>
    <property type="match status" value="1"/>
</dbReference>
<feature type="domain" description="Phosphoribosyltransferase" evidence="7">
    <location>
        <begin position="48"/>
        <end position="155"/>
    </location>
</feature>
<dbReference type="EC" id="2.4.2.22" evidence="5 6"/>
<comment type="similarity">
    <text evidence="5">Belongs to the purine/pyrimidine phosphoribosyltransferase family. Xpt subfamily.</text>
</comment>
<dbReference type="InterPro" id="IPR029057">
    <property type="entry name" value="PRTase-like"/>
</dbReference>
<dbReference type="InterPro" id="IPR010079">
    <property type="entry name" value="Xanthine_PRibTrfase"/>
</dbReference>
<feature type="binding site" evidence="5">
    <location>
        <position position="27"/>
    </location>
    <ligand>
        <name>xanthine</name>
        <dbReference type="ChEBI" id="CHEBI:17712"/>
    </ligand>
</feature>
<dbReference type="Pfam" id="PF00156">
    <property type="entry name" value="Pribosyltran"/>
    <property type="match status" value="1"/>
</dbReference>
<reference evidence="8 9" key="1">
    <citation type="submission" date="2017-11" db="EMBL/GenBank/DDBJ databases">
        <title>Draft genome sequence of Bifidobacterium longum UMA026, isolated from Holstein dairy cow feces.</title>
        <authorList>
            <person name="Albert K."/>
            <person name="Sela D.A."/>
        </authorList>
    </citation>
    <scope>NUCLEOTIDE SEQUENCE [LARGE SCALE GENOMIC DNA]</scope>
    <source>
        <strain evidence="8 9">UMA026</strain>
    </source>
</reference>
<evidence type="ECO:0000259" key="7">
    <source>
        <dbReference type="Pfam" id="PF00156"/>
    </source>
</evidence>
<evidence type="ECO:0000256" key="6">
    <source>
        <dbReference type="NCBIfam" id="TIGR01744"/>
    </source>
</evidence>
<evidence type="ECO:0000256" key="5">
    <source>
        <dbReference type="HAMAP-Rule" id="MF_01184"/>
    </source>
</evidence>
<feature type="binding site" evidence="5">
    <location>
        <begin position="129"/>
        <end position="133"/>
    </location>
    <ligand>
        <name>5-phospho-alpha-D-ribose 1-diphosphate</name>
        <dbReference type="ChEBI" id="CHEBI:58017"/>
    </ligand>
</feature>
<dbReference type="Proteomes" id="UP000245582">
    <property type="component" value="Unassembled WGS sequence"/>
</dbReference>
<feature type="binding site" evidence="5">
    <location>
        <position position="20"/>
    </location>
    <ligand>
        <name>xanthine</name>
        <dbReference type="ChEBI" id="CHEBI:17712"/>
    </ligand>
</feature>
<dbReference type="SUPFAM" id="SSF53271">
    <property type="entry name" value="PRTase-like"/>
    <property type="match status" value="1"/>
</dbReference>
<dbReference type="GO" id="GO:0005737">
    <property type="term" value="C:cytoplasm"/>
    <property type="evidence" value="ECO:0007669"/>
    <property type="project" value="UniProtKB-SubCell"/>
</dbReference>
<evidence type="ECO:0000256" key="2">
    <source>
        <dbReference type="ARBA" id="ARBA00022676"/>
    </source>
</evidence>
<comment type="function">
    <text evidence="5">Converts the preformed base xanthine, a product of nucleic acid breakdown, to xanthosine 5'-monophosphate (XMP), so it can be reused for RNA or DNA synthesis.</text>
</comment>
<evidence type="ECO:0000256" key="1">
    <source>
        <dbReference type="ARBA" id="ARBA00022490"/>
    </source>
</evidence>
<evidence type="ECO:0000313" key="9">
    <source>
        <dbReference type="Proteomes" id="UP000245582"/>
    </source>
</evidence>
<keyword evidence="2 5" id="KW-0328">Glycosyltransferase</keyword>
<dbReference type="GO" id="GO:0000310">
    <property type="term" value="F:xanthine phosphoribosyltransferase activity"/>
    <property type="evidence" value="ECO:0007669"/>
    <property type="project" value="UniProtKB-UniRule"/>
</dbReference>
<comment type="pathway">
    <text evidence="5">Purine metabolism; XMP biosynthesis via salvage pathway; XMP from xanthine: step 1/1.</text>
</comment>
<dbReference type="PANTHER" id="PTHR43864">
    <property type="entry name" value="HYPOXANTHINE/GUANINE PHOSPHORIBOSYLTRANSFERASE"/>
    <property type="match status" value="1"/>
</dbReference>
<proteinExistence type="inferred from homology"/>
<organism evidence="8 9">
    <name type="scientific">Bifidobacterium longum</name>
    <dbReference type="NCBI Taxonomy" id="216816"/>
    <lineage>
        <taxon>Bacteria</taxon>
        <taxon>Bacillati</taxon>
        <taxon>Actinomycetota</taxon>
        <taxon>Actinomycetes</taxon>
        <taxon>Bifidobacteriales</taxon>
        <taxon>Bifidobacteriaceae</taxon>
        <taxon>Bifidobacterium</taxon>
    </lineage>
</organism>
<dbReference type="PANTHER" id="PTHR43864:SF1">
    <property type="entry name" value="XANTHINE PHOSPHORIBOSYLTRANSFERASE"/>
    <property type="match status" value="1"/>
</dbReference>
<evidence type="ECO:0000256" key="3">
    <source>
        <dbReference type="ARBA" id="ARBA00022679"/>
    </source>
</evidence>
<dbReference type="RefSeq" id="WP_109087480.1">
    <property type="nucleotide sequence ID" value="NZ_PHUM01000003.1"/>
</dbReference>
<dbReference type="InterPro" id="IPR050118">
    <property type="entry name" value="Pur/Pyrimidine_PRTase"/>
</dbReference>
<comment type="subcellular location">
    <subcellularLocation>
        <location evidence="5">Cytoplasm</location>
    </subcellularLocation>
</comment>
<dbReference type="GO" id="GO:0032265">
    <property type="term" value="P:XMP salvage"/>
    <property type="evidence" value="ECO:0007669"/>
    <property type="project" value="UniProtKB-UniRule"/>
</dbReference>
<keyword evidence="4 5" id="KW-0660">Purine salvage</keyword>
<comment type="caution">
    <text evidence="8">The sequence shown here is derived from an EMBL/GenBank/DDBJ whole genome shotgun (WGS) entry which is preliminary data.</text>
</comment>
<sequence>MQELEERIQSEGTVKAGDVLKVDAFLNHQCDVRLFDRMGSAWAAHFAGKRITKILTIEASGIGIACVAAQHFGNVPVVFAKKAQSINLDGDQYTTTVYSFTKQKEFPVIVAKKYLNAGDHVLLIDDFLANGKALRGLINLCEAAGATVEGIGIAVEKGFQGGGDTLRAEGYDVDSLAIVESMNPETGEITFRH</sequence>
<dbReference type="CDD" id="cd06223">
    <property type="entry name" value="PRTases_typeI"/>
    <property type="match status" value="1"/>
</dbReference>
<dbReference type="GO" id="GO:0006166">
    <property type="term" value="P:purine ribonucleoside salvage"/>
    <property type="evidence" value="ECO:0007669"/>
    <property type="project" value="UniProtKB-KW"/>
</dbReference>
<dbReference type="InterPro" id="IPR000836">
    <property type="entry name" value="PRTase_dom"/>
</dbReference>
<dbReference type="HAMAP" id="MF_01184">
    <property type="entry name" value="XPRTase"/>
    <property type="match status" value="1"/>
</dbReference>
<accession>A0A2U2RTM7</accession>
<gene>
    <name evidence="5" type="primary">xpt</name>
    <name evidence="8" type="ORF">CWE05_02760</name>
</gene>